<sequence length="105" mass="11446">MQNASAVAKEAYPQESGKCLFEPGSTACNPTMNSTTGGHQARGQGLEQAASNHECTRSSPNAAPKQRETGRRHVPGQIVRMLADFHHLEFCGCPFQYENNRNPCV</sequence>
<name>G3HBB5_CRIGR</name>
<protein>
    <submittedName>
        <fullName evidence="2">Uncharacterized protein</fullName>
    </submittedName>
</protein>
<dbReference type="EMBL" id="JH000266">
    <property type="protein sequence ID" value="EGW04734.1"/>
    <property type="molecule type" value="Genomic_DNA"/>
</dbReference>
<evidence type="ECO:0000313" key="2">
    <source>
        <dbReference type="EMBL" id="EGW04734.1"/>
    </source>
</evidence>
<proteinExistence type="predicted"/>
<feature type="region of interest" description="Disordered" evidence="1">
    <location>
        <begin position="30"/>
        <end position="74"/>
    </location>
</feature>
<dbReference type="Proteomes" id="UP000001075">
    <property type="component" value="Unassembled WGS sequence"/>
</dbReference>
<gene>
    <name evidence="2" type="ORF">I79_007740</name>
</gene>
<reference evidence="3" key="1">
    <citation type="journal article" date="2011" name="Nat. Biotechnol.">
        <title>The genomic sequence of the Chinese hamster ovary (CHO)-K1 cell line.</title>
        <authorList>
            <person name="Xu X."/>
            <person name="Nagarajan H."/>
            <person name="Lewis N.E."/>
            <person name="Pan S."/>
            <person name="Cai Z."/>
            <person name="Liu X."/>
            <person name="Chen W."/>
            <person name="Xie M."/>
            <person name="Wang W."/>
            <person name="Hammond S."/>
            <person name="Andersen M.R."/>
            <person name="Neff N."/>
            <person name="Passarelli B."/>
            <person name="Koh W."/>
            <person name="Fan H.C."/>
            <person name="Wang J."/>
            <person name="Gui Y."/>
            <person name="Lee K.H."/>
            <person name="Betenbaugh M.J."/>
            <person name="Quake S.R."/>
            <person name="Famili I."/>
            <person name="Palsson B.O."/>
            <person name="Wang J."/>
        </authorList>
    </citation>
    <scope>NUCLEOTIDE SEQUENCE [LARGE SCALE GENOMIC DNA]</scope>
    <source>
        <strain evidence="3">CHO K1 cell line</strain>
    </source>
</reference>
<accession>G3HBB5</accession>
<evidence type="ECO:0000256" key="1">
    <source>
        <dbReference type="SAM" id="MobiDB-lite"/>
    </source>
</evidence>
<organism evidence="2 3">
    <name type="scientific">Cricetulus griseus</name>
    <name type="common">Chinese hamster</name>
    <name type="synonym">Cricetulus barabensis griseus</name>
    <dbReference type="NCBI Taxonomy" id="10029"/>
    <lineage>
        <taxon>Eukaryota</taxon>
        <taxon>Metazoa</taxon>
        <taxon>Chordata</taxon>
        <taxon>Craniata</taxon>
        <taxon>Vertebrata</taxon>
        <taxon>Euteleostomi</taxon>
        <taxon>Mammalia</taxon>
        <taxon>Eutheria</taxon>
        <taxon>Euarchontoglires</taxon>
        <taxon>Glires</taxon>
        <taxon>Rodentia</taxon>
        <taxon>Myomorpha</taxon>
        <taxon>Muroidea</taxon>
        <taxon>Cricetidae</taxon>
        <taxon>Cricetinae</taxon>
        <taxon>Cricetulus</taxon>
    </lineage>
</organism>
<evidence type="ECO:0000313" key="3">
    <source>
        <dbReference type="Proteomes" id="UP000001075"/>
    </source>
</evidence>
<dbReference type="InParanoid" id="G3HBB5"/>
<feature type="compositionally biased region" description="Polar residues" evidence="1">
    <location>
        <begin position="49"/>
        <end position="61"/>
    </location>
</feature>
<dbReference type="AlphaFoldDB" id="G3HBB5"/>